<accession>A0AAN6Y048</accession>
<dbReference type="PROSITE" id="PS50231">
    <property type="entry name" value="RICIN_B_LECTIN"/>
    <property type="match status" value="1"/>
</dbReference>
<dbReference type="CDD" id="cd00161">
    <property type="entry name" value="beta-trefoil_Ricin-like"/>
    <property type="match status" value="1"/>
</dbReference>
<dbReference type="Proteomes" id="UP001301769">
    <property type="component" value="Unassembled WGS sequence"/>
</dbReference>
<evidence type="ECO:0000259" key="1">
    <source>
        <dbReference type="SMART" id="SM00458"/>
    </source>
</evidence>
<evidence type="ECO:0000313" key="3">
    <source>
        <dbReference type="Proteomes" id="UP001301769"/>
    </source>
</evidence>
<dbReference type="Gene3D" id="2.80.10.50">
    <property type="match status" value="2"/>
</dbReference>
<protein>
    <submittedName>
        <fullName evidence="2">Ricin B lectin domain-containing protein</fullName>
    </submittedName>
</protein>
<dbReference type="SUPFAM" id="SSF56219">
    <property type="entry name" value="DNase I-like"/>
    <property type="match status" value="1"/>
</dbReference>
<dbReference type="SUPFAM" id="SSF50370">
    <property type="entry name" value="Ricin B-like lectins"/>
    <property type="match status" value="1"/>
</dbReference>
<dbReference type="InterPro" id="IPR035992">
    <property type="entry name" value="Ricin_B-like_lectins"/>
</dbReference>
<dbReference type="InterPro" id="IPR036691">
    <property type="entry name" value="Endo/exonu/phosph_ase_sf"/>
</dbReference>
<reference evidence="2" key="2">
    <citation type="submission" date="2023-05" db="EMBL/GenBank/DDBJ databases">
        <authorList>
            <consortium name="Lawrence Berkeley National Laboratory"/>
            <person name="Steindorff A."/>
            <person name="Hensen N."/>
            <person name="Bonometti L."/>
            <person name="Westerberg I."/>
            <person name="Brannstrom I.O."/>
            <person name="Guillou S."/>
            <person name="Cros-Aarteil S."/>
            <person name="Calhoun S."/>
            <person name="Haridas S."/>
            <person name="Kuo A."/>
            <person name="Mondo S."/>
            <person name="Pangilinan J."/>
            <person name="Riley R."/>
            <person name="Labutti K."/>
            <person name="Andreopoulos B."/>
            <person name="Lipzen A."/>
            <person name="Chen C."/>
            <person name="Yanf M."/>
            <person name="Daum C."/>
            <person name="Ng V."/>
            <person name="Clum A."/>
            <person name="Ohm R."/>
            <person name="Martin F."/>
            <person name="Silar P."/>
            <person name="Natvig D."/>
            <person name="Lalanne C."/>
            <person name="Gautier V."/>
            <person name="Ament-Velasquez S.L."/>
            <person name="Kruys A."/>
            <person name="Hutchinson M.I."/>
            <person name="Powell A.J."/>
            <person name="Barry K."/>
            <person name="Miller A.N."/>
            <person name="Grigoriev I.V."/>
            <person name="Debuchy R."/>
            <person name="Gladieux P."/>
            <person name="Thoren M.H."/>
            <person name="Johannesson H."/>
        </authorList>
    </citation>
    <scope>NUCLEOTIDE SEQUENCE</scope>
    <source>
        <strain evidence="2">PSN293</strain>
    </source>
</reference>
<dbReference type="SMART" id="SM00458">
    <property type="entry name" value="RICIN"/>
    <property type="match status" value="1"/>
</dbReference>
<name>A0AAN6Y048_9PEZI</name>
<dbReference type="AlphaFoldDB" id="A0AAN6Y048"/>
<comment type="caution">
    <text evidence="2">The sequence shown here is derived from an EMBL/GenBank/DDBJ whole genome shotgun (WGS) entry which is preliminary data.</text>
</comment>
<organism evidence="2 3">
    <name type="scientific">Rhypophila decipiens</name>
    <dbReference type="NCBI Taxonomy" id="261697"/>
    <lineage>
        <taxon>Eukaryota</taxon>
        <taxon>Fungi</taxon>
        <taxon>Dikarya</taxon>
        <taxon>Ascomycota</taxon>
        <taxon>Pezizomycotina</taxon>
        <taxon>Sordariomycetes</taxon>
        <taxon>Sordariomycetidae</taxon>
        <taxon>Sordariales</taxon>
        <taxon>Naviculisporaceae</taxon>
        <taxon>Rhypophila</taxon>
    </lineage>
</organism>
<evidence type="ECO:0000313" key="2">
    <source>
        <dbReference type="EMBL" id="KAK4209846.1"/>
    </source>
</evidence>
<dbReference type="Pfam" id="PF00652">
    <property type="entry name" value="Ricin_B_lectin"/>
    <property type="match status" value="1"/>
</dbReference>
<sequence>MPVRVCSTHLAPKDSSLSNPYRDPELEAKELARVFGPEAAAGAFILMGDLNLLPGNTALNTLYAPDAGTTGQFWEADMHWYCTDTFCDGPLQGGDPSHAEGKIDYTFLSRRHFSFADQNVQMVDAGQCDDHACSDHKMFRSEVSLHQSVTPYSTLRNTNSSKCITVTGTANNAKAVQFTCNATSPDYRWRFEHAWWGEYVIRKQNGGSRCLGVPSTSANAQAVQITCNTDDTLQRWMPRQPTADMMRNVGTAQCLAVAGTANNAAVNQKACSASSTQQRWVYP</sequence>
<feature type="domain" description="Ricin B lectin" evidence="1">
    <location>
        <begin position="150"/>
        <end position="283"/>
    </location>
</feature>
<keyword evidence="3" id="KW-1185">Reference proteome</keyword>
<dbReference type="Gene3D" id="3.60.10.10">
    <property type="entry name" value="Endonuclease/exonuclease/phosphatase"/>
    <property type="match status" value="1"/>
</dbReference>
<gene>
    <name evidence="2" type="ORF">QBC37DRAFT_429734</name>
</gene>
<reference evidence="2" key="1">
    <citation type="journal article" date="2023" name="Mol. Phylogenet. Evol.">
        <title>Genome-scale phylogeny and comparative genomics of the fungal order Sordariales.</title>
        <authorList>
            <person name="Hensen N."/>
            <person name="Bonometti L."/>
            <person name="Westerberg I."/>
            <person name="Brannstrom I.O."/>
            <person name="Guillou S."/>
            <person name="Cros-Aarteil S."/>
            <person name="Calhoun S."/>
            <person name="Haridas S."/>
            <person name="Kuo A."/>
            <person name="Mondo S."/>
            <person name="Pangilinan J."/>
            <person name="Riley R."/>
            <person name="LaButti K."/>
            <person name="Andreopoulos B."/>
            <person name="Lipzen A."/>
            <person name="Chen C."/>
            <person name="Yan M."/>
            <person name="Daum C."/>
            <person name="Ng V."/>
            <person name="Clum A."/>
            <person name="Steindorff A."/>
            <person name="Ohm R.A."/>
            <person name="Martin F."/>
            <person name="Silar P."/>
            <person name="Natvig D.O."/>
            <person name="Lalanne C."/>
            <person name="Gautier V."/>
            <person name="Ament-Velasquez S.L."/>
            <person name="Kruys A."/>
            <person name="Hutchinson M.I."/>
            <person name="Powell A.J."/>
            <person name="Barry K."/>
            <person name="Miller A.N."/>
            <person name="Grigoriev I.V."/>
            <person name="Debuchy R."/>
            <person name="Gladieux P."/>
            <person name="Hiltunen Thoren M."/>
            <person name="Johannesson H."/>
        </authorList>
    </citation>
    <scope>NUCLEOTIDE SEQUENCE</scope>
    <source>
        <strain evidence="2">PSN293</strain>
    </source>
</reference>
<dbReference type="InterPro" id="IPR000772">
    <property type="entry name" value="Ricin_B_lectin"/>
</dbReference>
<dbReference type="EMBL" id="MU858192">
    <property type="protein sequence ID" value="KAK4209846.1"/>
    <property type="molecule type" value="Genomic_DNA"/>
</dbReference>
<proteinExistence type="predicted"/>